<dbReference type="AlphaFoldDB" id="A0A2H0WN22"/>
<evidence type="ECO:0000313" key="9">
    <source>
        <dbReference type="Proteomes" id="UP000230033"/>
    </source>
</evidence>
<dbReference type="InterPro" id="IPR005749">
    <property type="entry name" value="Ribosomal_uL15_bac-type"/>
</dbReference>
<dbReference type="GO" id="GO:0003735">
    <property type="term" value="F:structural constituent of ribosome"/>
    <property type="evidence" value="ECO:0007669"/>
    <property type="project" value="InterPro"/>
</dbReference>
<evidence type="ECO:0000256" key="6">
    <source>
        <dbReference type="SAM" id="MobiDB-lite"/>
    </source>
</evidence>
<evidence type="ECO:0000256" key="3">
    <source>
        <dbReference type="ARBA" id="ARBA00023274"/>
    </source>
</evidence>
<proteinExistence type="inferred from homology"/>
<dbReference type="EMBL" id="PEZJ01000011">
    <property type="protein sequence ID" value="PIS14044.1"/>
    <property type="molecule type" value="Genomic_DNA"/>
</dbReference>
<name>A0A2H0WN22_9BACT</name>
<reference evidence="9" key="1">
    <citation type="submission" date="2017-09" db="EMBL/GenBank/DDBJ databases">
        <title>Depth-based differentiation of microbial function through sediment-hosted aquifers and enrichment of novel symbionts in the deep terrestrial subsurface.</title>
        <authorList>
            <person name="Probst A.J."/>
            <person name="Ladd B."/>
            <person name="Jarett J.K."/>
            <person name="Geller-Mcgrath D.E."/>
            <person name="Sieber C.M.K."/>
            <person name="Emerson J.B."/>
            <person name="Anantharaman K."/>
            <person name="Thomas B.C."/>
            <person name="Malmstrom R."/>
            <person name="Stieglmeier M."/>
            <person name="Klingl A."/>
            <person name="Woyke T."/>
            <person name="Ryan C.M."/>
            <person name="Banfield J.F."/>
        </authorList>
    </citation>
    <scope>NUCLEOTIDE SEQUENCE [LARGE SCALE GENOMIC DNA]</scope>
</reference>
<comment type="caution">
    <text evidence="8">The sequence shown here is derived from an EMBL/GenBank/DDBJ whole genome shotgun (WGS) entry which is preliminary data.</text>
</comment>
<organism evidence="8 9">
    <name type="scientific">Candidatus Shapirobacteria bacterium CG09_land_8_20_14_0_10_47_13</name>
    <dbReference type="NCBI Taxonomy" id="1974481"/>
    <lineage>
        <taxon>Bacteria</taxon>
        <taxon>Candidatus Shapironibacteriota</taxon>
    </lineage>
</organism>
<keyword evidence="4" id="KW-0694">RNA-binding</keyword>
<evidence type="ECO:0000313" key="8">
    <source>
        <dbReference type="EMBL" id="PIS14044.1"/>
    </source>
</evidence>
<dbReference type="InterPro" id="IPR001196">
    <property type="entry name" value="Ribosomal_uL15_CS"/>
</dbReference>
<feature type="region of interest" description="Disordered" evidence="6">
    <location>
        <begin position="1"/>
        <end position="40"/>
    </location>
</feature>
<dbReference type="InterPro" id="IPR030878">
    <property type="entry name" value="Ribosomal_uL15"/>
</dbReference>
<gene>
    <name evidence="4" type="primary">rplO</name>
    <name evidence="8" type="ORF">COT65_00900</name>
</gene>
<dbReference type="GO" id="GO:0019843">
    <property type="term" value="F:rRNA binding"/>
    <property type="evidence" value="ECO:0007669"/>
    <property type="project" value="UniProtKB-UniRule"/>
</dbReference>
<dbReference type="HAMAP" id="MF_01341">
    <property type="entry name" value="Ribosomal_uL15"/>
    <property type="match status" value="1"/>
</dbReference>
<dbReference type="InterPro" id="IPR021131">
    <property type="entry name" value="Ribosomal_uL15/eL18"/>
</dbReference>
<evidence type="ECO:0000256" key="5">
    <source>
        <dbReference type="RuleBase" id="RU003888"/>
    </source>
</evidence>
<comment type="subunit">
    <text evidence="4">Part of the 50S ribosomal subunit.</text>
</comment>
<dbReference type="PANTHER" id="PTHR12934:SF11">
    <property type="entry name" value="LARGE RIBOSOMAL SUBUNIT PROTEIN UL15M"/>
    <property type="match status" value="1"/>
</dbReference>
<sequence>MKLNQLPKTTDKNPKRIGRGFGSGKGGHTSSRGAKGAKSKGRITLTFEGTKFKKSLFKRLPLMRGKGKLKSGQKPLAINLKYLSVLPKDSVVDLALLVKHNIVSEKEAKIAGIKILGDGDLKIPLTVKLPCSKGAAVKIKKAGGKILA</sequence>
<dbReference type="Pfam" id="PF00828">
    <property type="entry name" value="Ribosomal_L27A"/>
    <property type="match status" value="1"/>
</dbReference>
<comment type="function">
    <text evidence="4">Binds to the 23S rRNA.</text>
</comment>
<dbReference type="GO" id="GO:0006412">
    <property type="term" value="P:translation"/>
    <property type="evidence" value="ECO:0007669"/>
    <property type="project" value="UniProtKB-UniRule"/>
</dbReference>
<comment type="similarity">
    <text evidence="1 4 5">Belongs to the universal ribosomal protein uL15 family.</text>
</comment>
<evidence type="ECO:0000256" key="2">
    <source>
        <dbReference type="ARBA" id="ARBA00022980"/>
    </source>
</evidence>
<evidence type="ECO:0000256" key="1">
    <source>
        <dbReference type="ARBA" id="ARBA00007320"/>
    </source>
</evidence>
<dbReference type="PROSITE" id="PS00475">
    <property type="entry name" value="RIBOSOMAL_L15"/>
    <property type="match status" value="1"/>
</dbReference>
<feature type="domain" description="Large ribosomal subunit protein uL15/eL18" evidence="7">
    <location>
        <begin position="88"/>
        <end position="146"/>
    </location>
</feature>
<dbReference type="Proteomes" id="UP000230033">
    <property type="component" value="Unassembled WGS sequence"/>
</dbReference>
<evidence type="ECO:0000256" key="4">
    <source>
        <dbReference type="HAMAP-Rule" id="MF_01341"/>
    </source>
</evidence>
<dbReference type="Gene3D" id="3.100.10.10">
    <property type="match status" value="1"/>
</dbReference>
<keyword evidence="2 4" id="KW-0689">Ribosomal protein</keyword>
<accession>A0A2H0WN22</accession>
<dbReference type="SUPFAM" id="SSF52080">
    <property type="entry name" value="Ribosomal proteins L15p and L18e"/>
    <property type="match status" value="1"/>
</dbReference>
<dbReference type="GO" id="GO:0015934">
    <property type="term" value="C:large ribosomal subunit"/>
    <property type="evidence" value="ECO:0007669"/>
    <property type="project" value="InterPro"/>
</dbReference>
<dbReference type="PANTHER" id="PTHR12934">
    <property type="entry name" value="50S RIBOSOMAL PROTEIN L15"/>
    <property type="match status" value="1"/>
</dbReference>
<dbReference type="InterPro" id="IPR036227">
    <property type="entry name" value="Ribosomal_uL15/eL18_sf"/>
</dbReference>
<evidence type="ECO:0000259" key="7">
    <source>
        <dbReference type="Pfam" id="PF00828"/>
    </source>
</evidence>
<protein>
    <recommendedName>
        <fullName evidence="4">Large ribosomal subunit protein uL15</fullName>
    </recommendedName>
</protein>
<keyword evidence="4" id="KW-0699">rRNA-binding</keyword>
<keyword evidence="3 4" id="KW-0687">Ribonucleoprotein</keyword>